<dbReference type="PANTHER" id="PTHR30222:SF17">
    <property type="entry name" value="SPERMIDINE_PUTRESCINE-BINDING PERIPLASMIC PROTEIN"/>
    <property type="match status" value="1"/>
</dbReference>
<organism evidence="7 9">
    <name type="scientific">Anaerobutyricum hallii</name>
    <dbReference type="NCBI Taxonomy" id="39488"/>
    <lineage>
        <taxon>Bacteria</taxon>
        <taxon>Bacillati</taxon>
        <taxon>Bacillota</taxon>
        <taxon>Clostridia</taxon>
        <taxon>Lachnospirales</taxon>
        <taxon>Lachnospiraceae</taxon>
        <taxon>Anaerobutyricum</taxon>
    </lineage>
</organism>
<evidence type="ECO:0000313" key="8">
    <source>
        <dbReference type="EMBL" id="CUP17753.1"/>
    </source>
</evidence>
<dbReference type="EMBL" id="CYZL01000050">
    <property type="protein sequence ID" value="CUP17753.1"/>
    <property type="molecule type" value="Genomic_DNA"/>
</dbReference>
<keyword evidence="4" id="KW-0574">Periplasm</keyword>
<evidence type="ECO:0000256" key="2">
    <source>
        <dbReference type="ARBA" id="ARBA00022448"/>
    </source>
</evidence>
<dbReference type="PRINTS" id="PR00909">
    <property type="entry name" value="SPERMDNBNDNG"/>
</dbReference>
<feature type="binding site" evidence="5">
    <location>
        <position position="104"/>
    </location>
    <ligand>
        <name>spermidine</name>
        <dbReference type="ChEBI" id="CHEBI:57834"/>
    </ligand>
</feature>
<protein>
    <submittedName>
        <fullName evidence="7">Spermidine/putrescine-binding periplasmic protein</fullName>
    </submittedName>
</protein>
<dbReference type="AlphaFoldDB" id="A0A173V254"/>
<dbReference type="GeneID" id="75049938"/>
<dbReference type="PIRSF" id="PIRSF019574">
    <property type="entry name" value="Periplasmic_polyamine_BP"/>
    <property type="match status" value="1"/>
</dbReference>
<gene>
    <name evidence="7" type="primary">potD</name>
    <name evidence="8" type="ORF">ERS852450_03213</name>
    <name evidence="7" type="ORF">ERS852578_02870</name>
</gene>
<evidence type="ECO:0000256" key="6">
    <source>
        <dbReference type="SAM" id="Phobius"/>
    </source>
</evidence>
<evidence type="ECO:0000313" key="10">
    <source>
        <dbReference type="Proteomes" id="UP000095679"/>
    </source>
</evidence>
<sequence length="368" mass="42665">MNLLEKYYLQGKGKLMAGIFVLVVLLIISTIAFTGCFSSGKKSDDKNTVTVFNYGDYIDVSVLKTFEKETGIKVKYEEYVTPEDMYTKYKSGVINYDVICTSDYMVEKMMQEGEAQKIDTSSMEYYKNIDEKYLDFCKAFDPTNEYAVPYLWGTVGILYNTKVIKEKVDSWSILWDKKYDDQIVMQNSMRDAFMVPLKWNGISLNTTSQKELKQAQSLLLKQKPIVEAYLVDEARDAMVSGDASMAVIYSGDATVAMEENEDLDYVVPKEGSNVWFDCFLIPKTAEHKEAAEKFIDYMNRQDIAQKNFDYIYYGTPNKAVYDTLDDDTKEDYTIFPEEATLDKCEVYKYLGEKTDQYYNRLWKELKSY</sequence>
<evidence type="ECO:0000313" key="7">
    <source>
        <dbReference type="EMBL" id="CUN20365.1"/>
    </source>
</evidence>
<dbReference type="SUPFAM" id="SSF53850">
    <property type="entry name" value="Periplasmic binding protein-like II"/>
    <property type="match status" value="1"/>
</dbReference>
<evidence type="ECO:0000256" key="1">
    <source>
        <dbReference type="ARBA" id="ARBA00004418"/>
    </source>
</evidence>
<dbReference type="GO" id="GO:0019808">
    <property type="term" value="F:polyamine binding"/>
    <property type="evidence" value="ECO:0007669"/>
    <property type="project" value="InterPro"/>
</dbReference>
<keyword evidence="6" id="KW-1133">Transmembrane helix</keyword>
<evidence type="ECO:0000256" key="4">
    <source>
        <dbReference type="ARBA" id="ARBA00022764"/>
    </source>
</evidence>
<evidence type="ECO:0000313" key="9">
    <source>
        <dbReference type="Proteomes" id="UP000095390"/>
    </source>
</evidence>
<dbReference type="Gene3D" id="3.40.190.10">
    <property type="entry name" value="Periplasmic binding protein-like II"/>
    <property type="match status" value="2"/>
</dbReference>
<dbReference type="GO" id="GO:0042597">
    <property type="term" value="C:periplasmic space"/>
    <property type="evidence" value="ECO:0007669"/>
    <property type="project" value="UniProtKB-SubCell"/>
</dbReference>
<dbReference type="RefSeq" id="WP_005349228.1">
    <property type="nucleotide sequence ID" value="NZ_BLYK01000081.1"/>
</dbReference>
<dbReference type="InterPro" id="IPR001188">
    <property type="entry name" value="Sperm_putr-bd"/>
</dbReference>
<dbReference type="InterPro" id="IPR006059">
    <property type="entry name" value="SBP"/>
</dbReference>
<proteinExistence type="predicted"/>
<keyword evidence="6" id="KW-0472">Membrane</keyword>
<dbReference type="Proteomes" id="UP000095390">
    <property type="component" value="Unassembled WGS sequence"/>
</dbReference>
<dbReference type="CDD" id="cd13663">
    <property type="entry name" value="PBP2_PotD_PotF_like_2"/>
    <property type="match status" value="1"/>
</dbReference>
<feature type="transmembrane region" description="Helical" evidence="6">
    <location>
        <begin position="15"/>
        <end position="37"/>
    </location>
</feature>
<comment type="subcellular location">
    <subcellularLocation>
        <location evidence="1">Periplasm</location>
    </subcellularLocation>
</comment>
<name>A0A173V254_9FIRM</name>
<accession>A0A173V254</accession>
<dbReference type="EMBL" id="CYYC01000058">
    <property type="protein sequence ID" value="CUN20365.1"/>
    <property type="molecule type" value="Genomic_DNA"/>
</dbReference>
<keyword evidence="6" id="KW-0812">Transmembrane</keyword>
<evidence type="ECO:0000256" key="3">
    <source>
        <dbReference type="ARBA" id="ARBA00022729"/>
    </source>
</evidence>
<dbReference type="PANTHER" id="PTHR30222">
    <property type="entry name" value="SPERMIDINE/PUTRESCINE-BINDING PERIPLASMIC PROTEIN"/>
    <property type="match status" value="1"/>
</dbReference>
<keyword evidence="2" id="KW-0813">Transport</keyword>
<reference evidence="9 10" key="1">
    <citation type="submission" date="2015-09" db="EMBL/GenBank/DDBJ databases">
        <authorList>
            <consortium name="Pathogen Informatics"/>
        </authorList>
    </citation>
    <scope>NUCLEOTIDE SEQUENCE [LARGE SCALE GENOMIC DNA]</scope>
    <source>
        <strain evidence="8 10">2789STDY5834835</strain>
        <strain evidence="7 9">2789STDY5834966</strain>
    </source>
</reference>
<dbReference type="Pfam" id="PF13416">
    <property type="entry name" value="SBP_bac_8"/>
    <property type="match status" value="1"/>
</dbReference>
<keyword evidence="3" id="KW-0732">Signal</keyword>
<dbReference type="GO" id="GO:0015846">
    <property type="term" value="P:polyamine transport"/>
    <property type="evidence" value="ECO:0007669"/>
    <property type="project" value="InterPro"/>
</dbReference>
<evidence type="ECO:0000256" key="5">
    <source>
        <dbReference type="PIRSR" id="PIRSR019574-1"/>
    </source>
</evidence>
<dbReference type="Proteomes" id="UP000095679">
    <property type="component" value="Unassembled WGS sequence"/>
</dbReference>